<keyword evidence="1 4" id="KW-0732">Signal</keyword>
<dbReference type="PANTHER" id="PTHR30483">
    <property type="entry name" value="LEUCINE-SPECIFIC-BINDING PROTEIN"/>
    <property type="match status" value="1"/>
</dbReference>
<feature type="transmembrane region" description="Helical" evidence="3">
    <location>
        <begin position="322"/>
        <end position="345"/>
    </location>
</feature>
<dbReference type="InterPro" id="IPR029058">
    <property type="entry name" value="AB_hydrolase_fold"/>
</dbReference>
<feature type="chain" id="PRO_5044186491" evidence="4">
    <location>
        <begin position="23"/>
        <end position="922"/>
    </location>
</feature>
<dbReference type="Pfam" id="PF13458">
    <property type="entry name" value="Peripla_BP_6"/>
    <property type="match status" value="1"/>
</dbReference>
<feature type="signal peptide" evidence="4">
    <location>
        <begin position="1"/>
        <end position="22"/>
    </location>
</feature>
<gene>
    <name evidence="6" type="ORF">O9K51_04912</name>
</gene>
<keyword evidence="7" id="KW-1185">Reference proteome</keyword>
<evidence type="ECO:0000259" key="5">
    <source>
        <dbReference type="Pfam" id="PF13458"/>
    </source>
</evidence>
<evidence type="ECO:0000256" key="4">
    <source>
        <dbReference type="SAM" id="SignalP"/>
    </source>
</evidence>
<evidence type="ECO:0000313" key="6">
    <source>
        <dbReference type="EMBL" id="KAJ6441364.1"/>
    </source>
</evidence>
<feature type="domain" description="Leucine-binding protein" evidence="5">
    <location>
        <begin position="565"/>
        <end position="862"/>
    </location>
</feature>
<dbReference type="Gene3D" id="3.40.50.1820">
    <property type="entry name" value="alpha/beta hydrolase"/>
    <property type="match status" value="1"/>
</dbReference>
<dbReference type="InterPro" id="IPR000675">
    <property type="entry name" value="Cutinase/axe"/>
</dbReference>
<dbReference type="Proteomes" id="UP001163105">
    <property type="component" value="Unassembled WGS sequence"/>
</dbReference>
<dbReference type="CDD" id="cd06268">
    <property type="entry name" value="PBP1_ABC_transporter_LIVBP-like"/>
    <property type="match status" value="1"/>
</dbReference>
<dbReference type="AlphaFoldDB" id="A0AB34FRE5"/>
<dbReference type="InterPro" id="IPR051010">
    <property type="entry name" value="BCAA_transport"/>
</dbReference>
<keyword evidence="3" id="KW-1133">Transmembrane helix</keyword>
<protein>
    <submittedName>
        <fullName evidence="6">Periplasmic binding protein domain-containing protein</fullName>
    </submittedName>
</protein>
<keyword evidence="3" id="KW-0812">Transmembrane</keyword>
<comment type="caution">
    <text evidence="6">The sequence shown here is derived from an EMBL/GenBank/DDBJ whole genome shotgun (WGS) entry which is preliminary data.</text>
</comment>
<name>A0AB34FRE5_9HYPO</name>
<keyword evidence="3" id="KW-0472">Membrane</keyword>
<dbReference type="GO" id="GO:0052689">
    <property type="term" value="F:carboxylic ester hydrolase activity"/>
    <property type="evidence" value="ECO:0007669"/>
    <property type="project" value="UniProtKB-ARBA"/>
</dbReference>
<dbReference type="EMBL" id="JAQHRD010000004">
    <property type="protein sequence ID" value="KAJ6441364.1"/>
    <property type="molecule type" value="Genomic_DNA"/>
</dbReference>
<dbReference type="PANTHER" id="PTHR30483:SF6">
    <property type="entry name" value="PERIPLASMIC BINDING PROTEIN OF ABC TRANSPORTER FOR NATURAL AMINO ACIDS"/>
    <property type="match status" value="1"/>
</dbReference>
<keyword evidence="2" id="KW-0378">Hydrolase</keyword>
<proteinExistence type="predicted"/>
<dbReference type="SUPFAM" id="SSF53822">
    <property type="entry name" value="Periplasmic binding protein-like I"/>
    <property type="match status" value="1"/>
</dbReference>
<dbReference type="SUPFAM" id="SSF53474">
    <property type="entry name" value="alpha/beta-Hydrolases"/>
    <property type="match status" value="1"/>
</dbReference>
<dbReference type="Gene3D" id="3.40.50.2300">
    <property type="match status" value="2"/>
</dbReference>
<dbReference type="Pfam" id="PF01083">
    <property type="entry name" value="Cutinase"/>
    <property type="match status" value="1"/>
</dbReference>
<reference evidence="6" key="1">
    <citation type="submission" date="2023-01" db="EMBL/GenBank/DDBJ databases">
        <title>The growth and conidiation of Purpureocillium lavendulum are regulated by nitrogen source and histone H3K14 acetylation.</title>
        <authorList>
            <person name="Tang P."/>
            <person name="Han J."/>
            <person name="Zhang C."/>
            <person name="Tang P."/>
            <person name="Qi F."/>
            <person name="Zhang K."/>
            <person name="Liang L."/>
        </authorList>
    </citation>
    <scope>NUCLEOTIDE SEQUENCE</scope>
    <source>
        <strain evidence="6">YMF1.00683</strain>
    </source>
</reference>
<dbReference type="SMART" id="SM01110">
    <property type="entry name" value="Cutinase"/>
    <property type="match status" value="1"/>
</dbReference>
<organism evidence="6 7">
    <name type="scientific">Purpureocillium lavendulum</name>
    <dbReference type="NCBI Taxonomy" id="1247861"/>
    <lineage>
        <taxon>Eukaryota</taxon>
        <taxon>Fungi</taxon>
        <taxon>Dikarya</taxon>
        <taxon>Ascomycota</taxon>
        <taxon>Pezizomycotina</taxon>
        <taxon>Sordariomycetes</taxon>
        <taxon>Hypocreomycetidae</taxon>
        <taxon>Hypocreales</taxon>
        <taxon>Ophiocordycipitaceae</taxon>
        <taxon>Purpureocillium</taxon>
    </lineage>
</organism>
<feature type="transmembrane region" description="Helical" evidence="3">
    <location>
        <begin position="352"/>
        <end position="371"/>
    </location>
</feature>
<dbReference type="InterPro" id="IPR028081">
    <property type="entry name" value="Leu-bd"/>
</dbReference>
<sequence>MRHLSLPRIAWLAPLVIAGAAALSSRDTAECASGLYILYARGTGEPQDTGMTHNISVEIAKRIPGSKVVPVVYPATFTSPPYQDSVDDGVTHMQAGIQKYAKDCPNGKIALLGYSQGAHVTMDSVCGGSGGVFDKAPPLPQTLVTRSSDTFCDSGDIPSVHTSYIKLYGDGVIKYVVDRYHSAVNNNGTTSTSLLGSAADLAVVRGHAGIRHHEAAATPDVAHMETVYIVGAGATSHVAYITMVLYIGAGASSHFKDLRGFAADSTHVTDRANLANVSHGANRANRANSADCDHVGDISKLDDISIVGNLRIISCAASPSHVAVHAVYANIILFYSVIVFHLYIASNILHEFGIVIIFYELVLIYIFDVVFNIVFDVFFNFFADNPIYVVFSFNHFHSRNSPPNIADDAIHAIIYVFHVFDILHIFDFLYDLNIVYNFIVLDVIDHFDILDVVCNFVVLDILNVLDIVHNFVILDIFDIVYILDVFYILHFIHFLHIINDFVVSNLDIIHRVLLNYHDDYVNDEHHSDHVCSTAISTLPADRPDKGFIIRVRVTPGRAGHRQMSTIQIGALAPLSRPGWIDAGRHLLAGLELAVAEVNNAGGISGGLLELLVRDTAGDATMAAAAVDELASLGVVALAGEYHSVVARAVAARADAIGLPYLCSSAVLDNLTEQPTDWVARLAPPQSRGWCVFSDYLISAGHTSIGIIADPTSVYWASGTRILREHVASRGGTAIEFNVRDATPTAICDELAARDHRPTALVLLLSQPSSAAELVRAVRRDDRLTGVAFCAPAGQPELADWVASLGIENCSAMPFLRYLPGQLSPLGARVEDALRERLAETPSFVAFEGYDTIIVLADMLRAHNTHRMTSPPPWSDVAVQGTRGHIAFSRASGVNIWQWTWPPIQVAERNPSQRNHFRVLHTA</sequence>
<dbReference type="InterPro" id="IPR028082">
    <property type="entry name" value="Peripla_BP_I"/>
</dbReference>
<accession>A0AB34FRE5</accession>
<evidence type="ECO:0000313" key="7">
    <source>
        <dbReference type="Proteomes" id="UP001163105"/>
    </source>
</evidence>
<evidence type="ECO:0000256" key="1">
    <source>
        <dbReference type="ARBA" id="ARBA00022729"/>
    </source>
</evidence>
<evidence type="ECO:0000256" key="3">
    <source>
        <dbReference type="SAM" id="Phobius"/>
    </source>
</evidence>
<evidence type="ECO:0000256" key="2">
    <source>
        <dbReference type="ARBA" id="ARBA00022801"/>
    </source>
</evidence>